<dbReference type="RefSeq" id="WP_075978122.1">
    <property type="nucleotide sequence ID" value="NZ_MKQR01000028.1"/>
</dbReference>
<evidence type="ECO:0000313" key="1">
    <source>
        <dbReference type="EMBL" id="OLR89915.1"/>
    </source>
</evidence>
<gene>
    <name evidence="1" type="ORF">BJP25_02640</name>
</gene>
<sequence>MPNDNPLNTALQDFLTQEGCLPPGRILTHAVVLYRTYAVENGKTTIRRGRCYPLGELDATLERGMLADALHDARHHSTA</sequence>
<reference evidence="1 2" key="1">
    <citation type="submission" date="2016-10" db="EMBL/GenBank/DDBJ databases">
        <title>The Draft Genome Sequence of Actinokineospora bangkokensis 44EHWT reveals the biosynthetic pathway of antifungal compounds Thailandins with unusual extender unit butylmalonyl-CoA.</title>
        <authorList>
            <person name="Greule A."/>
            <person name="Intra B."/>
            <person name="Flemming S."/>
            <person name="Rommel M.G."/>
            <person name="Panbangred W."/>
            <person name="Bechthold A."/>
        </authorList>
    </citation>
    <scope>NUCLEOTIDE SEQUENCE [LARGE SCALE GENOMIC DNA]</scope>
    <source>
        <strain evidence="1 2">44EHW</strain>
    </source>
</reference>
<dbReference type="STRING" id="1193682.BJP25_02640"/>
<name>A0A1Q9LD35_9PSEU</name>
<organism evidence="1 2">
    <name type="scientific">Actinokineospora bangkokensis</name>
    <dbReference type="NCBI Taxonomy" id="1193682"/>
    <lineage>
        <taxon>Bacteria</taxon>
        <taxon>Bacillati</taxon>
        <taxon>Actinomycetota</taxon>
        <taxon>Actinomycetes</taxon>
        <taxon>Pseudonocardiales</taxon>
        <taxon>Pseudonocardiaceae</taxon>
        <taxon>Actinokineospora</taxon>
    </lineage>
</organism>
<dbReference type="EMBL" id="MKQR01000028">
    <property type="protein sequence ID" value="OLR89915.1"/>
    <property type="molecule type" value="Genomic_DNA"/>
</dbReference>
<dbReference type="AlphaFoldDB" id="A0A1Q9LD35"/>
<dbReference type="OrthoDB" id="3698835at2"/>
<protein>
    <submittedName>
        <fullName evidence="1">Uncharacterized protein</fullName>
    </submittedName>
</protein>
<comment type="caution">
    <text evidence="1">The sequence shown here is derived from an EMBL/GenBank/DDBJ whole genome shotgun (WGS) entry which is preliminary data.</text>
</comment>
<accession>A0A1Q9LD35</accession>
<keyword evidence="2" id="KW-1185">Reference proteome</keyword>
<proteinExistence type="predicted"/>
<evidence type="ECO:0000313" key="2">
    <source>
        <dbReference type="Proteomes" id="UP000186040"/>
    </source>
</evidence>
<dbReference type="Proteomes" id="UP000186040">
    <property type="component" value="Unassembled WGS sequence"/>
</dbReference>